<name>L8IY28_9CETA</name>
<dbReference type="STRING" id="72004.ENSBMUP00000028666"/>
<sequence>RRKWHPTSVFLPGTSYGQRDLGRLMFQDVTIDFTLEEWECLDLDQRELYRNVMLENYGNLASLGLVVSKPDLVTFLEQMKNPWDIRRTDTTATYPSVSSHNTRGLMSKNPRFQNLIQKANLGLCERAHLGNEHLTKDWRYTRVCER</sequence>
<reference evidence="2 3" key="1">
    <citation type="journal article" date="2012" name="Nat. Genet.">
        <title>The yak genome and adaptation to life at high altitude.</title>
        <authorList>
            <person name="Qiu Q."/>
            <person name="Zhang G."/>
            <person name="Ma T."/>
            <person name="Qian W."/>
            <person name="Wang J."/>
            <person name="Ye Z."/>
            <person name="Cao C."/>
            <person name="Hu Q."/>
            <person name="Kim J."/>
            <person name="Larkin D.M."/>
            <person name="Auvil L."/>
            <person name="Capitanu B."/>
            <person name="Ma J."/>
            <person name="Lewin H.A."/>
            <person name="Qian X."/>
            <person name="Lang Y."/>
            <person name="Zhou R."/>
            <person name="Wang L."/>
            <person name="Wang K."/>
            <person name="Xia J."/>
            <person name="Liao S."/>
            <person name="Pan S."/>
            <person name="Lu X."/>
            <person name="Hou H."/>
            <person name="Wang Y."/>
            <person name="Zang X."/>
            <person name="Yin Y."/>
            <person name="Ma H."/>
            <person name="Zhang J."/>
            <person name="Wang Z."/>
            <person name="Zhang Y."/>
            <person name="Zhang D."/>
            <person name="Yonezawa T."/>
            <person name="Hasegawa M."/>
            <person name="Zhong Y."/>
            <person name="Liu W."/>
            <person name="Zhang Y."/>
            <person name="Huang Z."/>
            <person name="Zhang S."/>
            <person name="Long R."/>
            <person name="Yang H."/>
            <person name="Wang J."/>
            <person name="Lenstra J.A."/>
            <person name="Cooper D.N."/>
            <person name="Wu Y."/>
            <person name="Wang J."/>
            <person name="Shi P."/>
            <person name="Wang J."/>
            <person name="Liu J."/>
        </authorList>
    </citation>
    <scope>NUCLEOTIDE SEQUENCE [LARGE SCALE GENOMIC DNA]</scope>
    <source>
        <strain evidence="3">yakQH1</strain>
    </source>
</reference>
<feature type="domain" description="KRAB" evidence="1">
    <location>
        <begin position="24"/>
        <end position="95"/>
    </location>
</feature>
<dbReference type="InterPro" id="IPR001909">
    <property type="entry name" value="KRAB"/>
</dbReference>
<feature type="non-terminal residue" evidence="2">
    <location>
        <position position="1"/>
    </location>
</feature>
<dbReference type="SMART" id="SM00349">
    <property type="entry name" value="KRAB"/>
    <property type="match status" value="1"/>
</dbReference>
<dbReference type="InterPro" id="IPR050169">
    <property type="entry name" value="Krueppel_C2H2_ZnF"/>
</dbReference>
<dbReference type="InterPro" id="IPR036051">
    <property type="entry name" value="KRAB_dom_sf"/>
</dbReference>
<dbReference type="GO" id="GO:0006355">
    <property type="term" value="P:regulation of DNA-templated transcription"/>
    <property type="evidence" value="ECO:0007669"/>
    <property type="project" value="InterPro"/>
</dbReference>
<feature type="non-terminal residue" evidence="2">
    <location>
        <position position="146"/>
    </location>
</feature>
<dbReference type="PROSITE" id="PS50805">
    <property type="entry name" value="KRAB"/>
    <property type="match status" value="1"/>
</dbReference>
<organism evidence="2 3">
    <name type="scientific">Bos mutus</name>
    <name type="common">wild yak</name>
    <dbReference type="NCBI Taxonomy" id="72004"/>
    <lineage>
        <taxon>Eukaryota</taxon>
        <taxon>Metazoa</taxon>
        <taxon>Chordata</taxon>
        <taxon>Craniata</taxon>
        <taxon>Vertebrata</taxon>
        <taxon>Euteleostomi</taxon>
        <taxon>Mammalia</taxon>
        <taxon>Eutheria</taxon>
        <taxon>Laurasiatheria</taxon>
        <taxon>Artiodactyla</taxon>
        <taxon>Ruminantia</taxon>
        <taxon>Pecora</taxon>
        <taxon>Bovidae</taxon>
        <taxon>Bovinae</taxon>
        <taxon>Bos</taxon>
    </lineage>
</organism>
<dbReference type="PANTHER" id="PTHR23232:SF158">
    <property type="entry name" value="KRAB DOMAIN-CONTAINING PROTEIN 5"/>
    <property type="match status" value="1"/>
</dbReference>
<dbReference type="EMBL" id="JH880526">
    <property type="protein sequence ID" value="ELR60893.1"/>
    <property type="molecule type" value="Genomic_DNA"/>
</dbReference>
<dbReference type="PANTHER" id="PTHR23232">
    <property type="entry name" value="KRAB DOMAIN C2H2 ZINC FINGER"/>
    <property type="match status" value="1"/>
</dbReference>
<dbReference type="Pfam" id="PF01352">
    <property type="entry name" value="KRAB"/>
    <property type="match status" value="1"/>
</dbReference>
<proteinExistence type="predicted"/>
<evidence type="ECO:0000259" key="1">
    <source>
        <dbReference type="PROSITE" id="PS50805"/>
    </source>
</evidence>
<dbReference type="AlphaFoldDB" id="L8IY28"/>
<evidence type="ECO:0000313" key="2">
    <source>
        <dbReference type="EMBL" id="ELR60893.1"/>
    </source>
</evidence>
<dbReference type="Gene3D" id="6.10.140.140">
    <property type="match status" value="1"/>
</dbReference>
<gene>
    <name evidence="2" type="ORF">M91_19689</name>
</gene>
<protein>
    <recommendedName>
        <fullName evidence="1">KRAB domain-containing protein</fullName>
    </recommendedName>
</protein>
<evidence type="ECO:0000313" key="3">
    <source>
        <dbReference type="Proteomes" id="UP000011080"/>
    </source>
</evidence>
<dbReference type="Proteomes" id="UP000011080">
    <property type="component" value="Unassembled WGS sequence"/>
</dbReference>
<accession>L8IY28</accession>
<dbReference type="CDD" id="cd07765">
    <property type="entry name" value="KRAB_A-box"/>
    <property type="match status" value="1"/>
</dbReference>
<dbReference type="SUPFAM" id="SSF109640">
    <property type="entry name" value="KRAB domain (Kruppel-associated box)"/>
    <property type="match status" value="1"/>
</dbReference>